<feature type="domain" description="Pyruvate flavodoxin/ferredoxin oxidoreductase pyrimidine binding" evidence="3">
    <location>
        <begin position="15"/>
        <end position="185"/>
    </location>
</feature>
<dbReference type="InterPro" id="IPR009014">
    <property type="entry name" value="Transketo_C/PFOR_II"/>
</dbReference>
<dbReference type="RefSeq" id="WP_179239217.1">
    <property type="nucleotide sequence ID" value="NZ_JACBNQ010000022.1"/>
</dbReference>
<dbReference type="PANTHER" id="PTHR43088">
    <property type="entry name" value="SUBUNIT OF PYRUVATE:FLAVODOXIN OXIDOREDUCTASE-RELATED"/>
    <property type="match status" value="1"/>
</dbReference>
<dbReference type="PANTHER" id="PTHR43088:SF1">
    <property type="entry name" value="SUBUNIT OF PYRUVATE:FLAVODOXIN OXIDOREDUCTASE"/>
    <property type="match status" value="1"/>
</dbReference>
<keyword evidence="6" id="KW-1185">Reference proteome</keyword>
<organism evidence="5 6">
    <name type="scientific">Sedimentibacter hydroxybenzoicus DSM 7310</name>
    <dbReference type="NCBI Taxonomy" id="1123245"/>
    <lineage>
        <taxon>Bacteria</taxon>
        <taxon>Bacillati</taxon>
        <taxon>Bacillota</taxon>
        <taxon>Tissierellia</taxon>
        <taxon>Sedimentibacter</taxon>
    </lineage>
</organism>
<proteinExistence type="predicted"/>
<dbReference type="Pfam" id="PF01855">
    <property type="entry name" value="POR_N"/>
    <property type="match status" value="1"/>
</dbReference>
<evidence type="ECO:0000313" key="6">
    <source>
        <dbReference type="Proteomes" id="UP000611629"/>
    </source>
</evidence>
<dbReference type="InterPro" id="IPR052368">
    <property type="entry name" value="2-oxoacid_oxidoreductase"/>
</dbReference>
<dbReference type="SUPFAM" id="SSF52518">
    <property type="entry name" value="Thiamin diphosphate-binding fold (THDP-binding)"/>
    <property type="match status" value="1"/>
</dbReference>
<accession>A0A974BLS5</accession>
<evidence type="ECO:0000313" key="5">
    <source>
        <dbReference type="EMBL" id="NYB75513.1"/>
    </source>
</evidence>
<sequence>MSKVLMKGNEAVGAAAIKAGCKYFFGYPITPSSEIPEYMSKALPEAGGVFLQAESEVAAINMVYGAGGAGARVMTASSSPGISLKQEGITYIAGAEVPCVIVNMMRGGPGLGSIQPGQADYFQSTRGGGNGDYRTLCYAPSSIQEIVDLVILGFDKADYYRNPVLIVADGMIGQMMEAVEFKDPAPIDLPEKDWATTGTGGKRQPNVVNSLFLQAEELQAHNDRLEKKYKLIEENEVLYEAYGLEEAEVVLVAYGTTSRIVKTAMKQAEAKGIKVGIIRPITLWPFPHDVFKTIGNNAKGILTVEMSAGQMIDDVKIAVEGRLPVYFNGTQGGMVPTPASVLADIEKIAGGTK</sequence>
<protein>
    <submittedName>
        <fullName evidence="5">3-methyl-2-oxobutanoate dehydrogenase subunit VorB</fullName>
    </submittedName>
</protein>
<keyword evidence="2" id="KW-0175">Coiled coil</keyword>
<evidence type="ECO:0000259" key="3">
    <source>
        <dbReference type="Pfam" id="PF01855"/>
    </source>
</evidence>
<gene>
    <name evidence="5" type="ORF">HZF24_15300</name>
</gene>
<dbReference type="InterPro" id="IPR002880">
    <property type="entry name" value="Pyrv_Fd/Flavodoxin_OxRdtase_N"/>
</dbReference>
<evidence type="ECO:0000259" key="4">
    <source>
        <dbReference type="Pfam" id="PF17147"/>
    </source>
</evidence>
<dbReference type="Gene3D" id="3.40.50.970">
    <property type="match status" value="1"/>
</dbReference>
<dbReference type="CDD" id="cd07034">
    <property type="entry name" value="TPP_PYR_PFOR_IOR-alpha_like"/>
    <property type="match status" value="1"/>
</dbReference>
<dbReference type="GO" id="GO:0016491">
    <property type="term" value="F:oxidoreductase activity"/>
    <property type="evidence" value="ECO:0007669"/>
    <property type="project" value="UniProtKB-KW"/>
</dbReference>
<name>A0A974BLS5_SEDHY</name>
<dbReference type="EMBL" id="JACBNQ010000022">
    <property type="protein sequence ID" value="NYB75513.1"/>
    <property type="molecule type" value="Genomic_DNA"/>
</dbReference>
<dbReference type="NCBIfam" id="NF005507">
    <property type="entry name" value="PRK07119.1"/>
    <property type="match status" value="1"/>
</dbReference>
<dbReference type="SUPFAM" id="SSF52922">
    <property type="entry name" value="TK C-terminal domain-like"/>
    <property type="match status" value="1"/>
</dbReference>
<reference evidence="5" key="1">
    <citation type="submission" date="2020-07" db="EMBL/GenBank/DDBJ databases">
        <title>Genomic analysis of a strain of Sedimentibacter Hydroxybenzoicus DSM7310.</title>
        <authorList>
            <person name="Ma S."/>
        </authorList>
    </citation>
    <scope>NUCLEOTIDE SEQUENCE</scope>
    <source>
        <strain evidence="5">DSM 7310</strain>
    </source>
</reference>
<feature type="coiled-coil region" evidence="2">
    <location>
        <begin position="208"/>
        <end position="235"/>
    </location>
</feature>
<evidence type="ECO:0000256" key="2">
    <source>
        <dbReference type="SAM" id="Coils"/>
    </source>
</evidence>
<dbReference type="Proteomes" id="UP000611629">
    <property type="component" value="Unassembled WGS sequence"/>
</dbReference>
<dbReference type="Gene3D" id="3.40.50.920">
    <property type="match status" value="1"/>
</dbReference>
<evidence type="ECO:0000256" key="1">
    <source>
        <dbReference type="ARBA" id="ARBA00023002"/>
    </source>
</evidence>
<dbReference type="InterPro" id="IPR029061">
    <property type="entry name" value="THDP-binding"/>
</dbReference>
<dbReference type="Pfam" id="PF17147">
    <property type="entry name" value="PFOR_II"/>
    <property type="match status" value="1"/>
</dbReference>
<dbReference type="AlphaFoldDB" id="A0A974BLS5"/>
<feature type="domain" description="Pyruvate:ferredoxin oxidoreductase core" evidence="4">
    <location>
        <begin position="247"/>
        <end position="339"/>
    </location>
</feature>
<dbReference type="InterPro" id="IPR033412">
    <property type="entry name" value="PFOR_II"/>
</dbReference>
<keyword evidence="1" id="KW-0560">Oxidoreductase</keyword>
<comment type="caution">
    <text evidence="5">The sequence shown here is derived from an EMBL/GenBank/DDBJ whole genome shotgun (WGS) entry which is preliminary data.</text>
</comment>